<dbReference type="CDD" id="cd00093">
    <property type="entry name" value="HTH_XRE"/>
    <property type="match status" value="1"/>
</dbReference>
<dbReference type="Pfam" id="PF01381">
    <property type="entry name" value="HTH_3"/>
    <property type="match status" value="1"/>
</dbReference>
<dbReference type="Gene3D" id="1.10.260.40">
    <property type="entry name" value="lambda repressor-like DNA-binding domains"/>
    <property type="match status" value="1"/>
</dbReference>
<dbReference type="SUPFAM" id="SSF47413">
    <property type="entry name" value="lambda repressor-like DNA-binding domains"/>
    <property type="match status" value="1"/>
</dbReference>
<evidence type="ECO:0000313" key="3">
    <source>
        <dbReference type="EMBL" id="CAB4754251.1"/>
    </source>
</evidence>
<feature type="domain" description="HTH cro/C1-type" evidence="2">
    <location>
        <begin position="21"/>
        <end position="74"/>
    </location>
</feature>
<organism evidence="3">
    <name type="scientific">freshwater metagenome</name>
    <dbReference type="NCBI Taxonomy" id="449393"/>
    <lineage>
        <taxon>unclassified sequences</taxon>
        <taxon>metagenomes</taxon>
        <taxon>ecological metagenomes</taxon>
    </lineage>
</organism>
<dbReference type="EMBL" id="CAEZYQ010000017">
    <property type="protein sequence ID" value="CAB4754251.1"/>
    <property type="molecule type" value="Genomic_DNA"/>
</dbReference>
<dbReference type="InterPro" id="IPR011990">
    <property type="entry name" value="TPR-like_helical_dom_sf"/>
</dbReference>
<dbReference type="SMART" id="SM00530">
    <property type="entry name" value="HTH_XRE"/>
    <property type="match status" value="1"/>
</dbReference>
<gene>
    <name evidence="3" type="ORF">UFOPK2761_02188</name>
</gene>
<name>A0A6J6U2V4_9ZZZZ</name>
<dbReference type="SUPFAM" id="SSF48452">
    <property type="entry name" value="TPR-like"/>
    <property type="match status" value="1"/>
</dbReference>
<proteinExistence type="predicted"/>
<evidence type="ECO:0000256" key="1">
    <source>
        <dbReference type="SAM" id="MobiDB-lite"/>
    </source>
</evidence>
<dbReference type="AlphaFoldDB" id="A0A6J6U2V4"/>
<feature type="compositionally biased region" description="Low complexity" evidence="1">
    <location>
        <begin position="417"/>
        <end position="427"/>
    </location>
</feature>
<protein>
    <submittedName>
        <fullName evidence="3">Unannotated protein</fullName>
    </submittedName>
</protein>
<dbReference type="InterPro" id="IPR001387">
    <property type="entry name" value="Cro/C1-type_HTH"/>
</dbReference>
<evidence type="ECO:0000259" key="2">
    <source>
        <dbReference type="PROSITE" id="PS50943"/>
    </source>
</evidence>
<dbReference type="PROSITE" id="PS50943">
    <property type="entry name" value="HTH_CROC1"/>
    <property type="match status" value="1"/>
</dbReference>
<accession>A0A6J6U2V4</accession>
<dbReference type="InterPro" id="IPR010982">
    <property type="entry name" value="Lambda_DNA-bd_dom_sf"/>
</dbReference>
<dbReference type="GO" id="GO:0003677">
    <property type="term" value="F:DNA binding"/>
    <property type="evidence" value="ECO:0007669"/>
    <property type="project" value="InterPro"/>
</dbReference>
<reference evidence="3" key="1">
    <citation type="submission" date="2020-05" db="EMBL/GenBank/DDBJ databases">
        <authorList>
            <person name="Chiriac C."/>
            <person name="Salcher M."/>
            <person name="Ghai R."/>
            <person name="Kavagutti S V."/>
        </authorList>
    </citation>
    <scope>NUCLEOTIDE SEQUENCE</scope>
</reference>
<feature type="region of interest" description="Disordered" evidence="1">
    <location>
        <begin position="417"/>
        <end position="440"/>
    </location>
</feature>
<sequence length="554" mass="59251">MEPDLLAACRTVDPAVLGPRVRAARLRAGLTQAEAAGSEMSTAYVSRIEAGQRRPDPALLAALAGRLGTTVEQLLTGVTREQEPELRTLLSWVELSLTTGAPERAAEQLAGVDEELAALPGDALVDVRREATWLRARLREVTGDLDGAILLLEDLASSGAADLRWLEVMTALSRCYRESGDLARAVEVGERAADVLADLDLGGSDEAVALTVTVAAAHVERGDVAHAARTCRRAVELAEQLDSPGARASAYWNASIIESLRGRPAQALPLARRALRLLEEGPGGRNLARLRTQLGLLQLRMDPPEPQEALEQLRTAETALLGTDAGVLDLAANRLGQARAALLLGRTGESERLVQEVLDQVGEDAPLLAAEAHLQLGEVAMARGHVAAARTGFQHAVMRLTAVGADRQAAQLWFDLGTSAPPSSRTAPRPRPRADARGPGAWVASGPVRAWCQRRTGNFCTIAVRFHQRPSPHVLPAALRPSTTMTITPTRWSSTTGLFSSGRTAAYMKAYMRAPAAAPIRIPTPSRRVTPMPSRPAMKSQSTQAWPAREVKNP</sequence>
<dbReference type="Pfam" id="PF13424">
    <property type="entry name" value="TPR_12"/>
    <property type="match status" value="1"/>
</dbReference>
<feature type="region of interest" description="Disordered" evidence="1">
    <location>
        <begin position="522"/>
        <end position="554"/>
    </location>
</feature>
<dbReference type="Gene3D" id="1.25.40.10">
    <property type="entry name" value="Tetratricopeptide repeat domain"/>
    <property type="match status" value="1"/>
</dbReference>